<evidence type="ECO:0000313" key="4">
    <source>
        <dbReference type="Proteomes" id="UP000199642"/>
    </source>
</evidence>
<dbReference type="Gene3D" id="3.90.1200.10">
    <property type="match status" value="1"/>
</dbReference>
<sequence>MDQSLQRLVSYSYDLGSFTFEPLGEGLIHDTFLLNSPKGKFVLQGFNTSVFRFPDRIASNLSHLKSDLDGKALPFILPLPKSTQEGNEILRFEDKLYRLFDFVEGVTVQETSDPTLAFIAAEAYGAFAQATAENDLSHYQETIPDFHRLDCRFEQLQQAAESKESWTEEEENILRFYLSQEPLIEKYKQETQSFPLRVTHNDTKINNLIFSEKLHQVAALIDLDTVMAGYLMYDFGDLVRTVACSRSETQTDWENLQLNSEIFEALLKGYISGLGQEVNAEELESLLFGGEVMTALMGLRFFTDHVLGNIYYRVHYPEQNLHRAKNQMILLRDQQQKRNQLRDIWEKIVPTRQ</sequence>
<reference evidence="4" key="1">
    <citation type="submission" date="2016-10" db="EMBL/GenBank/DDBJ databases">
        <authorList>
            <person name="Varghese N."/>
            <person name="Submissions S."/>
        </authorList>
    </citation>
    <scope>NUCLEOTIDE SEQUENCE [LARGE SCALE GENOMIC DNA]</scope>
    <source>
        <strain evidence="4">DSM 19315</strain>
    </source>
</reference>
<gene>
    <name evidence="3" type="ORF">SAMN04487988_104165</name>
</gene>
<dbReference type="Proteomes" id="UP000199642">
    <property type="component" value="Unassembled WGS sequence"/>
</dbReference>
<keyword evidence="3" id="KW-0808">Transferase</keyword>
<dbReference type="InterPro" id="IPR050249">
    <property type="entry name" value="Pseudomonas-type_ThrB"/>
</dbReference>
<keyword evidence="4" id="KW-1185">Reference proteome</keyword>
<comment type="similarity">
    <text evidence="1">Belongs to the pseudomonas-type ThrB family.</text>
</comment>
<dbReference type="InterPro" id="IPR002575">
    <property type="entry name" value="Aminoglycoside_PTrfase"/>
</dbReference>
<name>A0A1I2SD71_9BACT</name>
<dbReference type="Pfam" id="PF01636">
    <property type="entry name" value="APH"/>
    <property type="match status" value="1"/>
</dbReference>
<organism evidence="3 4">
    <name type="scientific">Algoriphagus hitonicola</name>
    <dbReference type="NCBI Taxonomy" id="435880"/>
    <lineage>
        <taxon>Bacteria</taxon>
        <taxon>Pseudomonadati</taxon>
        <taxon>Bacteroidota</taxon>
        <taxon>Cytophagia</taxon>
        <taxon>Cytophagales</taxon>
        <taxon>Cyclobacteriaceae</taxon>
        <taxon>Algoriphagus</taxon>
    </lineage>
</organism>
<dbReference type="AlphaFoldDB" id="A0A1I2SD71"/>
<dbReference type="GO" id="GO:0019202">
    <property type="term" value="F:amino acid kinase activity"/>
    <property type="evidence" value="ECO:0007669"/>
    <property type="project" value="TreeGrafter"/>
</dbReference>
<dbReference type="PANTHER" id="PTHR21064:SF6">
    <property type="entry name" value="AMINOGLYCOSIDE PHOSPHOTRANSFERASE DOMAIN-CONTAINING PROTEIN"/>
    <property type="match status" value="1"/>
</dbReference>
<dbReference type="InterPro" id="IPR011009">
    <property type="entry name" value="Kinase-like_dom_sf"/>
</dbReference>
<evidence type="ECO:0000256" key="1">
    <source>
        <dbReference type="ARBA" id="ARBA00038240"/>
    </source>
</evidence>
<feature type="domain" description="Aminoglycoside phosphotransferase" evidence="2">
    <location>
        <begin position="20"/>
        <end position="245"/>
    </location>
</feature>
<protein>
    <submittedName>
        <fullName evidence="3">Ser/Thr protein kinase RdoA involved in Cpx stress response, MazF antagonist</fullName>
    </submittedName>
</protein>
<keyword evidence="3" id="KW-0418">Kinase</keyword>
<evidence type="ECO:0000259" key="2">
    <source>
        <dbReference type="Pfam" id="PF01636"/>
    </source>
</evidence>
<dbReference type="EMBL" id="FOPC01000004">
    <property type="protein sequence ID" value="SFG48897.1"/>
    <property type="molecule type" value="Genomic_DNA"/>
</dbReference>
<dbReference type="STRING" id="435880.SAMN04487988_104165"/>
<accession>A0A1I2SD71</accession>
<dbReference type="SUPFAM" id="SSF56112">
    <property type="entry name" value="Protein kinase-like (PK-like)"/>
    <property type="match status" value="1"/>
</dbReference>
<dbReference type="RefSeq" id="WP_177188434.1">
    <property type="nucleotide sequence ID" value="NZ_FOPC01000004.1"/>
</dbReference>
<proteinExistence type="inferred from homology"/>
<evidence type="ECO:0000313" key="3">
    <source>
        <dbReference type="EMBL" id="SFG48897.1"/>
    </source>
</evidence>
<dbReference type="PANTHER" id="PTHR21064">
    <property type="entry name" value="AMINOGLYCOSIDE PHOSPHOTRANSFERASE DOMAIN-CONTAINING PROTEIN-RELATED"/>
    <property type="match status" value="1"/>
</dbReference>